<evidence type="ECO:0000256" key="2">
    <source>
        <dbReference type="ARBA" id="ARBA00022649"/>
    </source>
</evidence>
<accession>A0A926Z7V6</accession>
<protein>
    <submittedName>
        <fullName evidence="3">Endoribonuclease MazF</fullName>
        <ecNumber evidence="3">3.1.27.-</ecNumber>
    </submittedName>
</protein>
<name>A0A926Z7V6_9CYAN</name>
<evidence type="ECO:0000313" key="3">
    <source>
        <dbReference type="EMBL" id="MBD2152122.1"/>
    </source>
</evidence>
<keyword evidence="4" id="KW-1185">Reference proteome</keyword>
<dbReference type="AlphaFoldDB" id="A0A926Z7V6"/>
<dbReference type="Pfam" id="PF02452">
    <property type="entry name" value="PemK_toxin"/>
    <property type="match status" value="1"/>
</dbReference>
<dbReference type="GO" id="GO:0003677">
    <property type="term" value="F:DNA binding"/>
    <property type="evidence" value="ECO:0007669"/>
    <property type="project" value="InterPro"/>
</dbReference>
<dbReference type="Gene3D" id="2.30.30.110">
    <property type="match status" value="1"/>
</dbReference>
<dbReference type="PANTHER" id="PTHR33988">
    <property type="entry name" value="ENDORIBONUCLEASE MAZF-RELATED"/>
    <property type="match status" value="1"/>
</dbReference>
<dbReference type="SUPFAM" id="SSF50118">
    <property type="entry name" value="Cell growth inhibitor/plasmid maintenance toxic component"/>
    <property type="match status" value="1"/>
</dbReference>
<dbReference type="InterPro" id="IPR003477">
    <property type="entry name" value="PemK-like"/>
</dbReference>
<comment type="similarity">
    <text evidence="1">Belongs to the PemK/MazF family.</text>
</comment>
<proteinExistence type="inferred from homology"/>
<dbReference type="RefSeq" id="WP_190352531.1">
    <property type="nucleotide sequence ID" value="NZ_JACJPY010000082.1"/>
</dbReference>
<comment type="caution">
    <text evidence="3">The sequence shown here is derived from an EMBL/GenBank/DDBJ whole genome shotgun (WGS) entry which is preliminary data.</text>
</comment>
<dbReference type="Proteomes" id="UP000631421">
    <property type="component" value="Unassembled WGS sequence"/>
</dbReference>
<reference evidence="3" key="2">
    <citation type="submission" date="2020-08" db="EMBL/GenBank/DDBJ databases">
        <authorList>
            <person name="Chen M."/>
            <person name="Teng W."/>
            <person name="Zhao L."/>
            <person name="Hu C."/>
            <person name="Zhou Y."/>
            <person name="Han B."/>
            <person name="Song L."/>
            <person name="Shu W."/>
        </authorList>
    </citation>
    <scope>NUCLEOTIDE SEQUENCE</scope>
    <source>
        <strain evidence="3">FACHB-1277</strain>
    </source>
</reference>
<dbReference type="NCBIfam" id="NF007386">
    <property type="entry name" value="PRK09907.1"/>
    <property type="match status" value="1"/>
</dbReference>
<dbReference type="EC" id="3.1.27.-" evidence="3"/>
<keyword evidence="2" id="KW-1277">Toxin-antitoxin system</keyword>
<organism evidence="3 4">
    <name type="scientific">Pseudanabaena cinerea FACHB-1277</name>
    <dbReference type="NCBI Taxonomy" id="2949581"/>
    <lineage>
        <taxon>Bacteria</taxon>
        <taxon>Bacillati</taxon>
        <taxon>Cyanobacteriota</taxon>
        <taxon>Cyanophyceae</taxon>
        <taxon>Pseudanabaenales</taxon>
        <taxon>Pseudanabaenaceae</taxon>
        <taxon>Pseudanabaena</taxon>
        <taxon>Pseudanabaena cinerea</taxon>
    </lineage>
</organism>
<dbReference type="PANTHER" id="PTHR33988:SF3">
    <property type="entry name" value="ENDORIBONUCLEASE TOXIN CHPB-RELATED"/>
    <property type="match status" value="1"/>
</dbReference>
<dbReference type="InterPro" id="IPR011067">
    <property type="entry name" value="Plasmid_toxin/cell-grow_inhib"/>
</dbReference>
<dbReference type="GO" id="GO:0004521">
    <property type="term" value="F:RNA endonuclease activity"/>
    <property type="evidence" value="ECO:0007669"/>
    <property type="project" value="TreeGrafter"/>
</dbReference>
<reference evidence="3" key="1">
    <citation type="journal article" date="2015" name="ISME J.">
        <title>Draft Genome Sequence of Streptomyces incarnatus NRRL8089, which Produces the Nucleoside Antibiotic Sinefungin.</title>
        <authorList>
            <person name="Oshima K."/>
            <person name="Hattori M."/>
            <person name="Shimizu H."/>
            <person name="Fukuda K."/>
            <person name="Nemoto M."/>
            <person name="Inagaki K."/>
            <person name="Tamura T."/>
        </authorList>
    </citation>
    <scope>NUCLEOTIDE SEQUENCE</scope>
    <source>
        <strain evidence="3">FACHB-1277</strain>
    </source>
</reference>
<evidence type="ECO:0000256" key="1">
    <source>
        <dbReference type="ARBA" id="ARBA00007521"/>
    </source>
</evidence>
<evidence type="ECO:0000313" key="4">
    <source>
        <dbReference type="Proteomes" id="UP000631421"/>
    </source>
</evidence>
<dbReference type="EMBL" id="JACJPY010000082">
    <property type="protein sequence ID" value="MBD2152122.1"/>
    <property type="molecule type" value="Genomic_DNA"/>
</dbReference>
<dbReference type="GO" id="GO:0006402">
    <property type="term" value="P:mRNA catabolic process"/>
    <property type="evidence" value="ECO:0007669"/>
    <property type="project" value="TreeGrafter"/>
</dbReference>
<gene>
    <name evidence="3" type="primary">mazF</name>
    <name evidence="3" type="ORF">H6F44_18640</name>
</gene>
<sequence length="111" mass="12532">MVKLYIPERGDIVWLDFDPQAGYEQSGHRPAFVISPIAYNQRSNLALLCPITSKTKGWKFEVLLTDTQTKGVILADQIKSLDWQARKIDFIEKASVSIIDEVIGKIEALLI</sequence>
<dbReference type="GO" id="GO:0016075">
    <property type="term" value="P:rRNA catabolic process"/>
    <property type="evidence" value="ECO:0007669"/>
    <property type="project" value="TreeGrafter"/>
</dbReference>
<keyword evidence="3" id="KW-0378">Hydrolase</keyword>
<dbReference type="GO" id="GO:0016787">
    <property type="term" value="F:hydrolase activity"/>
    <property type="evidence" value="ECO:0007669"/>
    <property type="project" value="UniProtKB-KW"/>
</dbReference>